<keyword evidence="2" id="KW-1185">Reference proteome</keyword>
<dbReference type="EMBL" id="BOOC01000050">
    <property type="protein sequence ID" value="GIH44060.1"/>
    <property type="molecule type" value="Genomic_DNA"/>
</dbReference>
<evidence type="ECO:0000313" key="1">
    <source>
        <dbReference type="EMBL" id="GIH44060.1"/>
    </source>
</evidence>
<evidence type="ECO:0000313" key="2">
    <source>
        <dbReference type="Proteomes" id="UP000603904"/>
    </source>
</evidence>
<organism evidence="1 2">
    <name type="scientific">Microbispora corallina</name>
    <dbReference type="NCBI Taxonomy" id="83302"/>
    <lineage>
        <taxon>Bacteria</taxon>
        <taxon>Bacillati</taxon>
        <taxon>Actinomycetota</taxon>
        <taxon>Actinomycetes</taxon>
        <taxon>Streptosporangiales</taxon>
        <taxon>Streptosporangiaceae</taxon>
        <taxon>Microbispora</taxon>
    </lineage>
</organism>
<protein>
    <submittedName>
        <fullName evidence="1">Uncharacterized protein</fullName>
    </submittedName>
</protein>
<name>A0ABQ4GAF4_9ACTN</name>
<comment type="caution">
    <text evidence="1">The sequence shown here is derived from an EMBL/GenBank/DDBJ whole genome shotgun (WGS) entry which is preliminary data.</text>
</comment>
<accession>A0ABQ4GAF4</accession>
<sequence>MRNWLEPMLYRAQQNEPEAVPPIEIPPFTFASPAKDDAYDFSVTLHRTAISAGKRVRVVFNDEIPEADMVVQRACQEIRPITRQFEITKAGDAELAVNQQLASISSALTGVYRWMVRAEVNVPDEVRQLNRDAYRKQHDIKSDAAASLLHIESTDKVRLKWQEFLSAVEGSARVVHAIRLAADQTQLPQIIKELVEEREQGAQELLSTVDRIMQSYQAVDMLHFVVSNETVLRRTLELLGLPVPPLEDEAVLVGEV</sequence>
<gene>
    <name evidence="1" type="ORF">Mco01_70600</name>
</gene>
<reference evidence="1 2" key="1">
    <citation type="submission" date="2021-01" db="EMBL/GenBank/DDBJ databases">
        <title>Whole genome shotgun sequence of Microbispora corallina NBRC 16416.</title>
        <authorList>
            <person name="Komaki H."/>
            <person name="Tamura T."/>
        </authorList>
    </citation>
    <scope>NUCLEOTIDE SEQUENCE [LARGE SCALE GENOMIC DNA]</scope>
    <source>
        <strain evidence="1 2">NBRC 16416</strain>
    </source>
</reference>
<dbReference type="Proteomes" id="UP000603904">
    <property type="component" value="Unassembled WGS sequence"/>
</dbReference>
<proteinExistence type="predicted"/>